<dbReference type="InterPro" id="IPR050589">
    <property type="entry name" value="Ikaros_C2H2-ZF"/>
</dbReference>
<dbReference type="OrthoDB" id="9427046at2759"/>
<dbReference type="GO" id="GO:0008270">
    <property type="term" value="F:zinc ion binding"/>
    <property type="evidence" value="ECO:0007669"/>
    <property type="project" value="UniProtKB-KW"/>
</dbReference>
<dbReference type="GO" id="GO:0005634">
    <property type="term" value="C:nucleus"/>
    <property type="evidence" value="ECO:0007669"/>
    <property type="project" value="UniProtKB-SubCell"/>
</dbReference>
<proteinExistence type="predicted"/>
<feature type="compositionally biased region" description="Low complexity" evidence="9">
    <location>
        <begin position="97"/>
        <end position="106"/>
    </location>
</feature>
<dbReference type="AlphaFoldDB" id="A0A151NUK8"/>
<feature type="compositionally biased region" description="Pro residues" evidence="9">
    <location>
        <begin position="257"/>
        <end position="280"/>
    </location>
</feature>
<dbReference type="eggNOG" id="ENOG502SJZY">
    <property type="taxonomic scope" value="Eukaryota"/>
</dbReference>
<protein>
    <submittedName>
        <fullName evidence="11">Zinc finger protein 526-like</fullName>
    </submittedName>
</protein>
<feature type="compositionally biased region" description="Basic and acidic residues" evidence="9">
    <location>
        <begin position="135"/>
        <end position="151"/>
    </location>
</feature>
<dbReference type="EMBL" id="AKHW03001959">
    <property type="protein sequence ID" value="KYO40340.1"/>
    <property type="molecule type" value="Genomic_DNA"/>
</dbReference>
<keyword evidence="7" id="KW-0539">Nucleus</keyword>
<evidence type="ECO:0000259" key="10">
    <source>
        <dbReference type="PROSITE" id="PS50157"/>
    </source>
</evidence>
<keyword evidence="12" id="KW-1185">Reference proteome</keyword>
<keyword evidence="2" id="KW-0479">Metal-binding</keyword>
<evidence type="ECO:0000313" key="11">
    <source>
        <dbReference type="EMBL" id="KYO40340.1"/>
    </source>
</evidence>
<evidence type="ECO:0000256" key="9">
    <source>
        <dbReference type="SAM" id="MobiDB-lite"/>
    </source>
</evidence>
<evidence type="ECO:0000256" key="8">
    <source>
        <dbReference type="PROSITE-ProRule" id="PRU00042"/>
    </source>
</evidence>
<evidence type="ECO:0000256" key="6">
    <source>
        <dbReference type="ARBA" id="ARBA00023125"/>
    </source>
</evidence>
<accession>A0A151NUK8</accession>
<dbReference type="PANTHER" id="PTHR24404:SF114">
    <property type="entry name" value="KLUMPFUSS, ISOFORM B-RELATED"/>
    <property type="match status" value="1"/>
</dbReference>
<dbReference type="Gene3D" id="3.30.160.60">
    <property type="entry name" value="Classic Zinc Finger"/>
    <property type="match status" value="2"/>
</dbReference>
<feature type="region of interest" description="Disordered" evidence="9">
    <location>
        <begin position="1"/>
        <end position="208"/>
    </location>
</feature>
<dbReference type="KEGG" id="amj:102576624"/>
<dbReference type="PROSITE" id="PS00028">
    <property type="entry name" value="ZINC_FINGER_C2H2_1"/>
    <property type="match status" value="3"/>
</dbReference>
<keyword evidence="3" id="KW-0677">Repeat</keyword>
<comment type="subcellular location">
    <subcellularLocation>
        <location evidence="1">Nucleus</location>
    </subcellularLocation>
</comment>
<evidence type="ECO:0000256" key="4">
    <source>
        <dbReference type="ARBA" id="ARBA00022771"/>
    </source>
</evidence>
<evidence type="ECO:0000256" key="2">
    <source>
        <dbReference type="ARBA" id="ARBA00022723"/>
    </source>
</evidence>
<evidence type="ECO:0000313" key="12">
    <source>
        <dbReference type="Proteomes" id="UP000050525"/>
    </source>
</evidence>
<dbReference type="Pfam" id="PF00096">
    <property type="entry name" value="zf-C2H2"/>
    <property type="match status" value="2"/>
</dbReference>
<feature type="compositionally biased region" description="Basic residues" evidence="9">
    <location>
        <begin position="162"/>
        <end position="176"/>
    </location>
</feature>
<feature type="domain" description="C2H2-type" evidence="10">
    <location>
        <begin position="213"/>
        <end position="240"/>
    </location>
</feature>
<evidence type="ECO:0000256" key="7">
    <source>
        <dbReference type="ARBA" id="ARBA00023242"/>
    </source>
</evidence>
<comment type="caution">
    <text evidence="11">The sequence shown here is derived from an EMBL/GenBank/DDBJ whole genome shotgun (WGS) entry which is preliminary data.</text>
</comment>
<feature type="domain" description="C2H2-type" evidence="10">
    <location>
        <begin position="147"/>
        <end position="174"/>
    </location>
</feature>
<dbReference type="PROSITE" id="PS50157">
    <property type="entry name" value="ZINC_FINGER_C2H2_2"/>
    <property type="match status" value="3"/>
</dbReference>
<dbReference type="Proteomes" id="UP000050525">
    <property type="component" value="Unassembled WGS sequence"/>
</dbReference>
<evidence type="ECO:0000256" key="5">
    <source>
        <dbReference type="ARBA" id="ARBA00022833"/>
    </source>
</evidence>
<dbReference type="InterPro" id="IPR036236">
    <property type="entry name" value="Znf_C2H2_sf"/>
</dbReference>
<feature type="compositionally biased region" description="Pro residues" evidence="9">
    <location>
        <begin position="181"/>
        <end position="195"/>
    </location>
</feature>
<feature type="compositionally biased region" description="Low complexity" evidence="9">
    <location>
        <begin position="13"/>
        <end position="24"/>
    </location>
</feature>
<dbReference type="InterPro" id="IPR013087">
    <property type="entry name" value="Znf_C2H2_type"/>
</dbReference>
<feature type="domain" description="C2H2-type" evidence="10">
    <location>
        <begin position="287"/>
        <end position="314"/>
    </location>
</feature>
<dbReference type="SMART" id="SM00355">
    <property type="entry name" value="ZnF_C2H2"/>
    <property type="match status" value="3"/>
</dbReference>
<keyword evidence="5" id="KW-0862">Zinc</keyword>
<dbReference type="PANTHER" id="PTHR24404">
    <property type="entry name" value="ZINC FINGER PROTEIN"/>
    <property type="match status" value="1"/>
</dbReference>
<gene>
    <name evidence="11" type="ORF">Y1Q_0007724</name>
</gene>
<dbReference type="GO" id="GO:0006357">
    <property type="term" value="P:regulation of transcription by RNA polymerase II"/>
    <property type="evidence" value="ECO:0007669"/>
    <property type="project" value="TreeGrafter"/>
</dbReference>
<sequence length="314" mass="32742">MRERGRPPPSPRPHCACAARAPAAGRDRVPPTGPEQPPYGIVGYSQHSALSGGEAPGMMSEAHRHGDVAGSEDASFEEEDGTSTGISTMQEDDESEATSVSSGESSPPTPSANGYPGPRSKVAGEAPTDMGADAGEERLGAPSPEWHECPECGRGFGTSRALKVHRSYHVGRKRPHGTAPSPKPPGVARPAPPLPSLSDADTRPAPRPGAFHYICAECGLGFASPASLEAHRCEHGWRRSPPAPPLPPSLAPRSAKAPPPPLPPRQANGAPPPPPPPPEPEGADGPYQCTECPGEFGLVSDLHEHYMLHARGEL</sequence>
<reference evidence="11 12" key="1">
    <citation type="journal article" date="2012" name="Genome Biol.">
        <title>Sequencing three crocodilian genomes to illuminate the evolution of archosaurs and amniotes.</title>
        <authorList>
            <person name="St John J.A."/>
            <person name="Braun E.L."/>
            <person name="Isberg S.R."/>
            <person name="Miles L.G."/>
            <person name="Chong A.Y."/>
            <person name="Gongora J."/>
            <person name="Dalzell P."/>
            <person name="Moran C."/>
            <person name="Bed'hom B."/>
            <person name="Abzhanov A."/>
            <person name="Burgess S.C."/>
            <person name="Cooksey A.M."/>
            <person name="Castoe T.A."/>
            <person name="Crawford N.G."/>
            <person name="Densmore L.D."/>
            <person name="Drew J.C."/>
            <person name="Edwards S.V."/>
            <person name="Faircloth B.C."/>
            <person name="Fujita M.K."/>
            <person name="Greenwold M.J."/>
            <person name="Hoffmann F.G."/>
            <person name="Howard J.M."/>
            <person name="Iguchi T."/>
            <person name="Janes D.E."/>
            <person name="Khan S.Y."/>
            <person name="Kohno S."/>
            <person name="de Koning A.J."/>
            <person name="Lance S.L."/>
            <person name="McCarthy F.M."/>
            <person name="McCormack J.E."/>
            <person name="Merchant M.E."/>
            <person name="Peterson D.G."/>
            <person name="Pollock D.D."/>
            <person name="Pourmand N."/>
            <person name="Raney B.J."/>
            <person name="Roessler K.A."/>
            <person name="Sanford J.R."/>
            <person name="Sawyer R.H."/>
            <person name="Schmidt C.J."/>
            <person name="Triplett E.W."/>
            <person name="Tuberville T.D."/>
            <person name="Venegas-Anaya M."/>
            <person name="Howard J.T."/>
            <person name="Jarvis E.D."/>
            <person name="Guillette L.J.Jr."/>
            <person name="Glenn T.C."/>
            <person name="Green R.E."/>
            <person name="Ray D.A."/>
        </authorList>
    </citation>
    <scope>NUCLEOTIDE SEQUENCE [LARGE SCALE GENOMIC DNA]</scope>
    <source>
        <strain evidence="11">KSC_2009_1</strain>
    </source>
</reference>
<name>A0A151NUK8_ALLMI</name>
<dbReference type="GO" id="GO:0003700">
    <property type="term" value="F:DNA-binding transcription factor activity"/>
    <property type="evidence" value="ECO:0007669"/>
    <property type="project" value="TreeGrafter"/>
</dbReference>
<dbReference type="SUPFAM" id="SSF57667">
    <property type="entry name" value="beta-beta-alpha zinc fingers"/>
    <property type="match status" value="1"/>
</dbReference>
<dbReference type="GO" id="GO:0000978">
    <property type="term" value="F:RNA polymerase II cis-regulatory region sequence-specific DNA binding"/>
    <property type="evidence" value="ECO:0007669"/>
    <property type="project" value="TreeGrafter"/>
</dbReference>
<evidence type="ECO:0000256" key="1">
    <source>
        <dbReference type="ARBA" id="ARBA00004123"/>
    </source>
</evidence>
<keyword evidence="4 8" id="KW-0863">Zinc-finger</keyword>
<keyword evidence="6" id="KW-0238">DNA-binding</keyword>
<feature type="region of interest" description="Disordered" evidence="9">
    <location>
        <begin position="231"/>
        <end position="292"/>
    </location>
</feature>
<evidence type="ECO:0000256" key="3">
    <source>
        <dbReference type="ARBA" id="ARBA00022737"/>
    </source>
</evidence>
<organism evidence="11 12">
    <name type="scientific">Alligator mississippiensis</name>
    <name type="common">American alligator</name>
    <dbReference type="NCBI Taxonomy" id="8496"/>
    <lineage>
        <taxon>Eukaryota</taxon>
        <taxon>Metazoa</taxon>
        <taxon>Chordata</taxon>
        <taxon>Craniata</taxon>
        <taxon>Vertebrata</taxon>
        <taxon>Euteleostomi</taxon>
        <taxon>Archelosauria</taxon>
        <taxon>Archosauria</taxon>
        <taxon>Crocodylia</taxon>
        <taxon>Alligatoridae</taxon>
        <taxon>Alligatorinae</taxon>
        <taxon>Alligator</taxon>
    </lineage>
</organism>
<feature type="compositionally biased region" description="Pro residues" evidence="9">
    <location>
        <begin position="241"/>
        <end position="250"/>
    </location>
</feature>